<dbReference type="InterPro" id="IPR052740">
    <property type="entry name" value="CE4"/>
</dbReference>
<gene>
    <name evidence="3" type="ORF">DCHRY22_LOCUS8329</name>
</gene>
<dbReference type="CDD" id="cd10975">
    <property type="entry name" value="CE4_CDA_like_2"/>
    <property type="match status" value="2"/>
</dbReference>
<dbReference type="OrthoDB" id="504708at2759"/>
<dbReference type="Gene3D" id="3.20.20.370">
    <property type="entry name" value="Glycoside hydrolase/deacetylase"/>
    <property type="match status" value="2"/>
</dbReference>
<dbReference type="Proteomes" id="UP000789524">
    <property type="component" value="Unassembled WGS sequence"/>
</dbReference>
<dbReference type="PANTHER" id="PTHR45985:SF8">
    <property type="entry name" value="CHITIN DEACETYLASE-LIKE 9, ISOFORM A"/>
    <property type="match status" value="1"/>
</dbReference>
<keyword evidence="4" id="KW-1185">Reference proteome</keyword>
<sequence>MRCASFLLGLVLFVSVHCQNYSLPAAKKCDPEKCKLPSCRCSSTEIPGNLKPRNTPQFVLLTFDDGVNVVNIETYRDILYNRVNSNKCPIGVTFFVSHEYTDYSLVNELYNRGFEIALHSITHKSNQTYWKEATLENVTREFVDQRILMSRFANIPRTSMQGIRSPFIQLSGDSTFQMIKDNGLTYDLSWPTVRFTGPGLWPYTLDYSSIQDCIVPPCPTASIPGVWVIPMISWTDLMGFPCSFVDGCYSTPDLKDEDAWFQFIVRAFERHYLGNRAPFGFYVHEGFVRVNPAVKRALVRFINMIQNMHDAFLVNANEVVNWVKNPVPLNEFVKQDCPRFVPAACRRTTCSGLREEESGDGEAITKRDIDDLLAVLKDSDVFEDGLDHDNDDEEGFFNKAREIMEDLQGEDIANDDETCDELTPEVGQVSEDSGQPHIDDEQDIQFDKRKLIWKIGLVLFVSVHCQNDSLPAAEKCDPEKCKLPSCRCSSTEIPGNLEPRDTPQFVLLTFDDAVTTVNIETYRDILYNRVNSNKCPIGVTFFVSHEYTDYSLVNELYNRGFEIALHSITHKSNQTYWKEATLENVTREFVDQRILMSRFANIPRTSMQGIRSPFIQLSGDSTFQMIKDNGLTYDLSWPTVRFTGPGLWPYTLDYSSIQDCIVPPCPTASIPGVWVIPMISWTDLMGFPCSFVDGCYSTPDLKDENAWFQFIVRAFERHYLGNRAPFGFYVHEGFVRVNPAVKRALVRFINMIQNMHDAFLVNANEVVNWVKNPVPLNEFVKQDCPRFVPAACRRTTCSGLKEEESGNTYYMRICNRCPRVYPWLNNPRGV</sequence>
<evidence type="ECO:0000259" key="2">
    <source>
        <dbReference type="Pfam" id="PF01522"/>
    </source>
</evidence>
<reference evidence="3" key="1">
    <citation type="submission" date="2021-09" db="EMBL/GenBank/DDBJ databases">
        <authorList>
            <person name="Martin H S."/>
        </authorList>
    </citation>
    <scope>NUCLEOTIDE SEQUENCE</scope>
</reference>
<evidence type="ECO:0000256" key="1">
    <source>
        <dbReference type="SAM" id="SignalP"/>
    </source>
</evidence>
<feature type="domain" description="NodB homology" evidence="2">
    <location>
        <begin position="502"/>
        <end position="599"/>
    </location>
</feature>
<dbReference type="AlphaFoldDB" id="A0A8J2W3X3"/>
<organism evidence="3 4">
    <name type="scientific">Danaus chrysippus</name>
    <name type="common">African queen</name>
    <dbReference type="NCBI Taxonomy" id="151541"/>
    <lineage>
        <taxon>Eukaryota</taxon>
        <taxon>Metazoa</taxon>
        <taxon>Ecdysozoa</taxon>
        <taxon>Arthropoda</taxon>
        <taxon>Hexapoda</taxon>
        <taxon>Insecta</taxon>
        <taxon>Pterygota</taxon>
        <taxon>Neoptera</taxon>
        <taxon>Endopterygota</taxon>
        <taxon>Lepidoptera</taxon>
        <taxon>Glossata</taxon>
        <taxon>Ditrysia</taxon>
        <taxon>Papilionoidea</taxon>
        <taxon>Nymphalidae</taxon>
        <taxon>Danainae</taxon>
        <taxon>Danaini</taxon>
        <taxon>Danaina</taxon>
        <taxon>Danaus</taxon>
        <taxon>Anosia</taxon>
    </lineage>
</organism>
<dbReference type="Pfam" id="PF01522">
    <property type="entry name" value="Polysacc_deac_1"/>
    <property type="match status" value="2"/>
</dbReference>
<feature type="signal peptide" evidence="1">
    <location>
        <begin position="1"/>
        <end position="18"/>
    </location>
</feature>
<comment type="caution">
    <text evidence="3">The sequence shown here is derived from an EMBL/GenBank/DDBJ whole genome shotgun (WGS) entry which is preliminary data.</text>
</comment>
<dbReference type="GO" id="GO:0016810">
    <property type="term" value="F:hydrolase activity, acting on carbon-nitrogen (but not peptide) bonds"/>
    <property type="evidence" value="ECO:0007669"/>
    <property type="project" value="InterPro"/>
</dbReference>
<evidence type="ECO:0000313" key="3">
    <source>
        <dbReference type="EMBL" id="CAG9568449.1"/>
    </source>
</evidence>
<protein>
    <submittedName>
        <fullName evidence="3">(African queen) hypothetical protein</fullName>
    </submittedName>
</protein>
<accession>A0A8J2W3X3</accession>
<evidence type="ECO:0000313" key="4">
    <source>
        <dbReference type="Proteomes" id="UP000789524"/>
    </source>
</evidence>
<dbReference type="InterPro" id="IPR002509">
    <property type="entry name" value="NODB_dom"/>
</dbReference>
<proteinExistence type="predicted"/>
<dbReference type="SUPFAM" id="SSF88713">
    <property type="entry name" value="Glycoside hydrolase/deacetylase"/>
    <property type="match status" value="2"/>
</dbReference>
<dbReference type="PANTHER" id="PTHR45985">
    <property type="match status" value="1"/>
</dbReference>
<feature type="chain" id="PRO_5035260714" evidence="1">
    <location>
        <begin position="19"/>
        <end position="830"/>
    </location>
</feature>
<name>A0A8J2W3X3_9NEOP</name>
<dbReference type="GO" id="GO:0005975">
    <property type="term" value="P:carbohydrate metabolic process"/>
    <property type="evidence" value="ECO:0007669"/>
    <property type="project" value="InterPro"/>
</dbReference>
<dbReference type="InterPro" id="IPR011330">
    <property type="entry name" value="Glyco_hydro/deAcase_b/a-brl"/>
</dbReference>
<keyword evidence="1" id="KW-0732">Signal</keyword>
<dbReference type="EMBL" id="CAKASE010000061">
    <property type="protein sequence ID" value="CAG9568449.1"/>
    <property type="molecule type" value="Genomic_DNA"/>
</dbReference>
<feature type="domain" description="NodB homology" evidence="2">
    <location>
        <begin position="54"/>
        <end position="152"/>
    </location>
</feature>